<feature type="compositionally biased region" description="Polar residues" evidence="1">
    <location>
        <begin position="70"/>
        <end position="84"/>
    </location>
</feature>
<name>A0A8X6SMI8_TRICX</name>
<evidence type="ECO:0000313" key="2">
    <source>
        <dbReference type="EMBL" id="GFY14881.1"/>
    </source>
</evidence>
<feature type="compositionally biased region" description="Basic and acidic residues" evidence="1">
    <location>
        <begin position="85"/>
        <end position="97"/>
    </location>
</feature>
<comment type="caution">
    <text evidence="2">The sequence shown here is derived from an EMBL/GenBank/DDBJ whole genome shotgun (WGS) entry which is preliminary data.</text>
</comment>
<accession>A0A8X6SMI8</accession>
<feature type="region of interest" description="Disordered" evidence="1">
    <location>
        <begin position="70"/>
        <end position="97"/>
    </location>
</feature>
<evidence type="ECO:0000313" key="3">
    <source>
        <dbReference type="Proteomes" id="UP000887159"/>
    </source>
</evidence>
<keyword evidence="3" id="KW-1185">Reference proteome</keyword>
<dbReference type="AlphaFoldDB" id="A0A8X6SMI8"/>
<sequence>MGLFTQGLTKPFFVELMDKIDPTYYQKKVLRHMAKDGKRLYLREKLSFHEDSVPSHTVVMEINFSTTSENDPLYFTQEQNSSKEQYPRSNDERNEIN</sequence>
<proteinExistence type="predicted"/>
<organism evidence="2 3">
    <name type="scientific">Trichonephila clavipes</name>
    <name type="common">Golden silk orbweaver</name>
    <name type="synonym">Nephila clavipes</name>
    <dbReference type="NCBI Taxonomy" id="2585209"/>
    <lineage>
        <taxon>Eukaryota</taxon>
        <taxon>Metazoa</taxon>
        <taxon>Ecdysozoa</taxon>
        <taxon>Arthropoda</taxon>
        <taxon>Chelicerata</taxon>
        <taxon>Arachnida</taxon>
        <taxon>Araneae</taxon>
        <taxon>Araneomorphae</taxon>
        <taxon>Entelegynae</taxon>
        <taxon>Araneoidea</taxon>
        <taxon>Nephilidae</taxon>
        <taxon>Trichonephila</taxon>
    </lineage>
</organism>
<dbReference type="EMBL" id="BMAU01021332">
    <property type="protein sequence ID" value="GFY14881.1"/>
    <property type="molecule type" value="Genomic_DNA"/>
</dbReference>
<dbReference type="Proteomes" id="UP000887159">
    <property type="component" value="Unassembled WGS sequence"/>
</dbReference>
<evidence type="ECO:0000256" key="1">
    <source>
        <dbReference type="SAM" id="MobiDB-lite"/>
    </source>
</evidence>
<reference evidence="2" key="1">
    <citation type="submission" date="2020-08" db="EMBL/GenBank/DDBJ databases">
        <title>Multicomponent nature underlies the extraordinary mechanical properties of spider dragline silk.</title>
        <authorList>
            <person name="Kono N."/>
            <person name="Nakamura H."/>
            <person name="Mori M."/>
            <person name="Yoshida Y."/>
            <person name="Ohtoshi R."/>
            <person name="Malay A.D."/>
            <person name="Moran D.A.P."/>
            <person name="Tomita M."/>
            <person name="Numata K."/>
            <person name="Arakawa K."/>
        </authorList>
    </citation>
    <scope>NUCLEOTIDE SEQUENCE</scope>
</reference>
<gene>
    <name evidence="2" type="ORF">TNCV_234311</name>
</gene>
<protein>
    <submittedName>
        <fullName evidence="2">Uncharacterized protein</fullName>
    </submittedName>
</protein>